<reference evidence="2" key="1">
    <citation type="submission" date="2021-01" db="EMBL/GenBank/DDBJ databases">
        <authorList>
            <consortium name="Genoscope - CEA"/>
            <person name="William W."/>
        </authorList>
    </citation>
    <scope>NUCLEOTIDE SEQUENCE</scope>
</reference>
<dbReference type="EMBL" id="CAJJDP010000083">
    <property type="protein sequence ID" value="CAD8184916.1"/>
    <property type="molecule type" value="Genomic_DNA"/>
</dbReference>
<evidence type="ECO:0000259" key="1">
    <source>
        <dbReference type="PROSITE" id="PS50031"/>
    </source>
</evidence>
<keyword evidence="3" id="KW-1185">Reference proteome</keyword>
<dbReference type="AlphaFoldDB" id="A0A8S1WG27"/>
<protein>
    <recommendedName>
        <fullName evidence="1">EH domain-containing protein</fullName>
    </recommendedName>
</protein>
<dbReference type="Proteomes" id="UP000683925">
    <property type="component" value="Unassembled WGS sequence"/>
</dbReference>
<evidence type="ECO:0000313" key="3">
    <source>
        <dbReference type="Proteomes" id="UP000683925"/>
    </source>
</evidence>
<organism evidence="2 3">
    <name type="scientific">Paramecium octaurelia</name>
    <dbReference type="NCBI Taxonomy" id="43137"/>
    <lineage>
        <taxon>Eukaryota</taxon>
        <taxon>Sar</taxon>
        <taxon>Alveolata</taxon>
        <taxon>Ciliophora</taxon>
        <taxon>Intramacronucleata</taxon>
        <taxon>Oligohymenophorea</taxon>
        <taxon>Peniculida</taxon>
        <taxon>Parameciidae</taxon>
        <taxon>Paramecium</taxon>
    </lineage>
</organism>
<accession>A0A8S1WG27</accession>
<dbReference type="PROSITE" id="PS50031">
    <property type="entry name" value="EH"/>
    <property type="match status" value="1"/>
</dbReference>
<evidence type="ECO:0000313" key="2">
    <source>
        <dbReference type="EMBL" id="CAD8184916.1"/>
    </source>
</evidence>
<feature type="domain" description="EH" evidence="1">
    <location>
        <begin position="1"/>
        <end position="49"/>
    </location>
</feature>
<sequence length="130" mass="15335">MKDGTQAIKVKHVKALFSKSGLSQNKLKEIWNLCNIGKGLFEQKENLLLLCIWFNCVLNVNTLYQPTYLILYYRLLQESPLTQGIDQGQIKMQFLNKDLVPILIYSFSLKEDQDQMTMREFNSFKLFNRY</sequence>
<comment type="caution">
    <text evidence="2">The sequence shown here is derived from an EMBL/GenBank/DDBJ whole genome shotgun (WGS) entry which is preliminary data.</text>
</comment>
<gene>
    <name evidence="2" type="ORF">POCTA_138.1.T0840138</name>
</gene>
<name>A0A8S1WG27_PAROT</name>
<proteinExistence type="predicted"/>
<dbReference type="InterPro" id="IPR000261">
    <property type="entry name" value="EH_dom"/>
</dbReference>
<dbReference type="OrthoDB" id="524326at2759"/>
<dbReference type="Pfam" id="PF12763">
    <property type="entry name" value="EH"/>
    <property type="match status" value="1"/>
</dbReference>